<organism evidence="2 3">
    <name type="scientific">Oenococcus alcoholitolerans</name>
    <dbReference type="NCBI Taxonomy" id="931074"/>
    <lineage>
        <taxon>Bacteria</taxon>
        <taxon>Bacillati</taxon>
        <taxon>Bacillota</taxon>
        <taxon>Bacilli</taxon>
        <taxon>Lactobacillales</taxon>
        <taxon>Lactobacillaceae</taxon>
        <taxon>Oenococcus</taxon>
    </lineage>
</organism>
<accession>A0ABR4XT93</accession>
<sequence>MAAGEASAVIQHQLMERATAVNQQLEAFRDGGAAQLQASEPQADDWALFEPQPQAQQRSEADDGGRTAKGGDDFENRGIRRINGARGQSAGRGIQLRKPGGMRDNAEG</sequence>
<evidence type="ECO:0000256" key="1">
    <source>
        <dbReference type="SAM" id="MobiDB-lite"/>
    </source>
</evidence>
<gene>
    <name evidence="2" type="ORF">Q757_01470</name>
</gene>
<evidence type="ECO:0000313" key="3">
    <source>
        <dbReference type="Proteomes" id="UP000030023"/>
    </source>
</evidence>
<reference evidence="2 3" key="1">
    <citation type="journal article" date="2014" name="Antonie Van Leeuwenhoek">
        <title>Oenococcus alcoholitolerans sp. nov., a lactic acid bacteria isolated from cachaca and ethanol fermentation processes.</title>
        <authorList>
            <person name="Badotti F."/>
            <person name="Moreira A.P."/>
            <person name="Tonon L.A."/>
            <person name="de Lucena B.T."/>
            <person name="Gomes Fde C."/>
            <person name="Kruger R."/>
            <person name="Thompson C.C."/>
            <person name="de Morais M.A.Jr."/>
            <person name="Rosa C.A."/>
            <person name="Thompson F.L."/>
        </authorList>
    </citation>
    <scope>NUCLEOTIDE SEQUENCE [LARGE SCALE GENOMIC DNA]</scope>
    <source>
        <strain evidence="2 3">UFRJ-M7.2.18</strain>
    </source>
</reference>
<dbReference type="Proteomes" id="UP000030023">
    <property type="component" value="Unassembled WGS sequence"/>
</dbReference>
<dbReference type="EMBL" id="AXCV01000033">
    <property type="protein sequence ID" value="KGO32356.1"/>
    <property type="molecule type" value="Genomic_DNA"/>
</dbReference>
<feature type="region of interest" description="Disordered" evidence="1">
    <location>
        <begin position="32"/>
        <end position="108"/>
    </location>
</feature>
<proteinExistence type="predicted"/>
<protein>
    <submittedName>
        <fullName evidence="2">Uncharacterized protein</fullName>
    </submittedName>
</protein>
<name>A0ABR4XT93_9LACO</name>
<feature type="compositionally biased region" description="Basic and acidic residues" evidence="1">
    <location>
        <begin position="59"/>
        <end position="78"/>
    </location>
</feature>
<evidence type="ECO:0000313" key="2">
    <source>
        <dbReference type="EMBL" id="KGO32356.1"/>
    </source>
</evidence>
<keyword evidence="3" id="KW-1185">Reference proteome</keyword>
<comment type="caution">
    <text evidence="2">The sequence shown here is derived from an EMBL/GenBank/DDBJ whole genome shotgun (WGS) entry which is preliminary data.</text>
</comment>